<reference evidence="1" key="1">
    <citation type="journal article" date="2015" name="Nature">
        <title>Complex archaea that bridge the gap between prokaryotes and eukaryotes.</title>
        <authorList>
            <person name="Spang A."/>
            <person name="Saw J.H."/>
            <person name="Jorgensen S.L."/>
            <person name="Zaremba-Niedzwiedzka K."/>
            <person name="Martijn J."/>
            <person name="Lind A.E."/>
            <person name="van Eijk R."/>
            <person name="Schleper C."/>
            <person name="Guy L."/>
            <person name="Ettema T.J."/>
        </authorList>
    </citation>
    <scope>NUCLEOTIDE SEQUENCE</scope>
</reference>
<dbReference type="EMBL" id="LAZR01013397">
    <property type="protein sequence ID" value="KKM22157.1"/>
    <property type="molecule type" value="Genomic_DNA"/>
</dbReference>
<name>A0A0F9I3S2_9ZZZZ</name>
<accession>A0A0F9I3S2</accession>
<dbReference type="AlphaFoldDB" id="A0A0F9I3S2"/>
<gene>
    <name evidence="1" type="ORF">LCGC14_1628260</name>
</gene>
<protein>
    <submittedName>
        <fullName evidence="1">Uncharacterized protein</fullName>
    </submittedName>
</protein>
<evidence type="ECO:0000313" key="1">
    <source>
        <dbReference type="EMBL" id="KKM22157.1"/>
    </source>
</evidence>
<organism evidence="1">
    <name type="scientific">marine sediment metagenome</name>
    <dbReference type="NCBI Taxonomy" id="412755"/>
    <lineage>
        <taxon>unclassified sequences</taxon>
        <taxon>metagenomes</taxon>
        <taxon>ecological metagenomes</taxon>
    </lineage>
</organism>
<sequence>LSRGEGMKLSATNVSLVSLQMKEEGKFNPESVMAIEEIANELLGPESTVLQKATEGGVSTEEWIQDIMKFGLEKALSAVRAIKADRRRPIQLIPSAEEVAKMMEEGLF</sequence>
<proteinExistence type="predicted"/>
<comment type="caution">
    <text evidence="1">The sequence shown here is derived from an EMBL/GenBank/DDBJ whole genome shotgun (WGS) entry which is preliminary data.</text>
</comment>
<feature type="non-terminal residue" evidence="1">
    <location>
        <position position="1"/>
    </location>
</feature>